<dbReference type="VEuPathDB" id="TrichDB:TVAGG3_0169340"/>
<dbReference type="Proteomes" id="UP000001542">
    <property type="component" value="Unassembled WGS sequence"/>
</dbReference>
<dbReference type="RefSeq" id="XP_001580165.1">
    <property type="nucleotide sequence ID" value="XM_001580115.1"/>
</dbReference>
<protein>
    <submittedName>
        <fullName evidence="1">Uncharacterized protein</fullName>
    </submittedName>
</protein>
<dbReference type="AlphaFoldDB" id="A2DK08"/>
<evidence type="ECO:0000313" key="1">
    <source>
        <dbReference type="EMBL" id="EAY19179.1"/>
    </source>
</evidence>
<sequence length="607" mass="71804">MSEIKVLEEEINKLSASTSIFTHKIEDKAVRVIIEKERIFLIDCPLLMRIKLMMKQDETKNPIATIQELLENNHFFDKTIKYNNNDFPICGIQILSKDNENDQFKEMFQNNIQKFKEQYKKYTNEYDKEYFTLATLPSGFIYFRNEYSIRKFMELIEDANSSNDLDYLVDLILSLILYDVVFIDNLHEFLIEFGDFRKAFNESIPFMHEIQQQALGKIVDNEELFGKLLTKVASFLNITWKYSPLLPGKDLLKFKVDSKETKEKLDLQVYQKTFDFTKDDTQKDLLSSAYDAAFLSNDPKIKVLLENPETRLYFFKFGQPLFRGQSLGGNSEKEDEETKEIKKKWKSITADHKEAEFLQRIKQERPEIQLKLLQIYKQKLEETKNHISKCIERFNDKIIFDSYAAAIENEWQRLGYALVAKFYNSSEEWFQSVVKTFQLAFGKRIPTDAEFVKKVLKDKPKDAIDALNSHYNNRKYLKCTISHIKFSSILLKIIFDKMKDAALIIFLNQNKDGTGETFTSYDQWVMNVFFKKDGNYGTKLLIMKRMEYITRDQSKNYNDVIDELDAKFDKVFEKNKEFFTSIKSIQYDDYIEKLKNSDSPYLTVEFE</sequence>
<keyword evidence="2" id="KW-1185">Reference proteome</keyword>
<dbReference type="KEGG" id="tva:5464708"/>
<dbReference type="SMR" id="A2DK08"/>
<organism evidence="1 2">
    <name type="scientific">Trichomonas vaginalis (strain ATCC PRA-98 / G3)</name>
    <dbReference type="NCBI Taxonomy" id="412133"/>
    <lineage>
        <taxon>Eukaryota</taxon>
        <taxon>Metamonada</taxon>
        <taxon>Parabasalia</taxon>
        <taxon>Trichomonadida</taxon>
        <taxon>Trichomonadidae</taxon>
        <taxon>Trichomonas</taxon>
    </lineage>
</organism>
<evidence type="ECO:0000313" key="2">
    <source>
        <dbReference type="Proteomes" id="UP000001542"/>
    </source>
</evidence>
<reference evidence="1" key="1">
    <citation type="submission" date="2006-10" db="EMBL/GenBank/DDBJ databases">
        <authorList>
            <person name="Amadeo P."/>
            <person name="Zhao Q."/>
            <person name="Wortman J."/>
            <person name="Fraser-Liggett C."/>
            <person name="Carlton J."/>
        </authorList>
    </citation>
    <scope>NUCLEOTIDE SEQUENCE</scope>
    <source>
        <strain evidence="1">G3</strain>
    </source>
</reference>
<dbReference type="InParanoid" id="A2DK08"/>
<proteinExistence type="predicted"/>
<accession>A2DK08</accession>
<gene>
    <name evidence="1" type="ORF">TVAG_214040</name>
</gene>
<name>A2DK08_TRIV3</name>
<reference evidence="1" key="2">
    <citation type="journal article" date="2007" name="Science">
        <title>Draft genome sequence of the sexually transmitted pathogen Trichomonas vaginalis.</title>
        <authorList>
            <person name="Carlton J.M."/>
            <person name="Hirt R.P."/>
            <person name="Silva J.C."/>
            <person name="Delcher A.L."/>
            <person name="Schatz M."/>
            <person name="Zhao Q."/>
            <person name="Wortman J.R."/>
            <person name="Bidwell S.L."/>
            <person name="Alsmark U.C.M."/>
            <person name="Besteiro S."/>
            <person name="Sicheritz-Ponten T."/>
            <person name="Noel C.J."/>
            <person name="Dacks J.B."/>
            <person name="Foster P.G."/>
            <person name="Simillion C."/>
            <person name="Van de Peer Y."/>
            <person name="Miranda-Saavedra D."/>
            <person name="Barton G.J."/>
            <person name="Westrop G.D."/>
            <person name="Mueller S."/>
            <person name="Dessi D."/>
            <person name="Fiori P.L."/>
            <person name="Ren Q."/>
            <person name="Paulsen I."/>
            <person name="Zhang H."/>
            <person name="Bastida-Corcuera F.D."/>
            <person name="Simoes-Barbosa A."/>
            <person name="Brown M.T."/>
            <person name="Hayes R.D."/>
            <person name="Mukherjee M."/>
            <person name="Okumura C.Y."/>
            <person name="Schneider R."/>
            <person name="Smith A.J."/>
            <person name="Vanacova S."/>
            <person name="Villalvazo M."/>
            <person name="Haas B.J."/>
            <person name="Pertea M."/>
            <person name="Feldblyum T.V."/>
            <person name="Utterback T.R."/>
            <person name="Shu C.L."/>
            <person name="Osoegawa K."/>
            <person name="de Jong P.J."/>
            <person name="Hrdy I."/>
            <person name="Horvathova L."/>
            <person name="Zubacova Z."/>
            <person name="Dolezal P."/>
            <person name="Malik S.B."/>
            <person name="Logsdon J.M. Jr."/>
            <person name="Henze K."/>
            <person name="Gupta A."/>
            <person name="Wang C.C."/>
            <person name="Dunne R.L."/>
            <person name="Upcroft J.A."/>
            <person name="Upcroft P."/>
            <person name="White O."/>
            <person name="Salzberg S.L."/>
            <person name="Tang P."/>
            <person name="Chiu C.-H."/>
            <person name="Lee Y.-S."/>
            <person name="Embley T.M."/>
            <person name="Coombs G.H."/>
            <person name="Mottram J.C."/>
            <person name="Tachezy J."/>
            <person name="Fraser-Liggett C.M."/>
            <person name="Johnson P.J."/>
        </authorList>
    </citation>
    <scope>NUCLEOTIDE SEQUENCE [LARGE SCALE GENOMIC DNA]</scope>
    <source>
        <strain evidence="1">G3</strain>
    </source>
</reference>
<dbReference type="VEuPathDB" id="TrichDB:TVAG_214040"/>
<dbReference type="EMBL" id="DS113210">
    <property type="protein sequence ID" value="EAY19179.1"/>
    <property type="molecule type" value="Genomic_DNA"/>
</dbReference>